<evidence type="ECO:0000313" key="4">
    <source>
        <dbReference type="Proteomes" id="UP001210678"/>
    </source>
</evidence>
<dbReference type="PIRSF" id="PIRSF005902">
    <property type="entry name" value="DNase_TatD"/>
    <property type="match status" value="1"/>
</dbReference>
<dbReference type="CDD" id="cd01310">
    <property type="entry name" value="TatD_DNAse"/>
    <property type="match status" value="1"/>
</dbReference>
<dbReference type="Pfam" id="PF01026">
    <property type="entry name" value="TatD_DNase"/>
    <property type="match status" value="1"/>
</dbReference>
<dbReference type="SUPFAM" id="SSF51556">
    <property type="entry name" value="Metallo-dependent hydrolases"/>
    <property type="match status" value="1"/>
</dbReference>
<name>A0ABT4YNT7_9VIBR</name>
<gene>
    <name evidence="3" type="ORF">PGX00_05260</name>
</gene>
<dbReference type="InterPro" id="IPR018228">
    <property type="entry name" value="DNase_TatD-rel_CS"/>
</dbReference>
<dbReference type="Gene3D" id="3.20.20.140">
    <property type="entry name" value="Metal-dependent hydrolases"/>
    <property type="match status" value="1"/>
</dbReference>
<evidence type="ECO:0000256" key="2">
    <source>
        <dbReference type="ARBA" id="ARBA00022801"/>
    </source>
</evidence>
<dbReference type="PANTHER" id="PTHR46124">
    <property type="entry name" value="D-AMINOACYL-TRNA DEACYLASE"/>
    <property type="match status" value="1"/>
</dbReference>
<organism evidence="3 4">
    <name type="scientific">Vibrio algarum</name>
    <dbReference type="NCBI Taxonomy" id="3020714"/>
    <lineage>
        <taxon>Bacteria</taxon>
        <taxon>Pseudomonadati</taxon>
        <taxon>Pseudomonadota</taxon>
        <taxon>Gammaproteobacteria</taxon>
        <taxon>Vibrionales</taxon>
        <taxon>Vibrionaceae</taxon>
        <taxon>Vibrio</taxon>
    </lineage>
</organism>
<dbReference type="RefSeq" id="WP_272133491.1">
    <property type="nucleotide sequence ID" value="NZ_JAQLOI010000001.1"/>
</dbReference>
<dbReference type="PROSITE" id="PS01137">
    <property type="entry name" value="TATD_1"/>
    <property type="match status" value="1"/>
</dbReference>
<dbReference type="PANTHER" id="PTHR46124:SF3">
    <property type="entry name" value="HYDROLASE"/>
    <property type="match status" value="1"/>
</dbReference>
<comment type="caution">
    <text evidence="3">The sequence shown here is derived from an EMBL/GenBank/DDBJ whole genome shotgun (WGS) entry which is preliminary data.</text>
</comment>
<dbReference type="InterPro" id="IPR001130">
    <property type="entry name" value="TatD-like"/>
</dbReference>
<reference evidence="3 4" key="1">
    <citation type="submission" date="2023-01" db="EMBL/GenBank/DDBJ databases">
        <title>Vibrio sp. KJ40-1 sp.nov, isolated from marine algae.</title>
        <authorList>
            <person name="Butt M."/>
            <person name="Kim J.M.J."/>
            <person name="Jeon C.O.C."/>
        </authorList>
    </citation>
    <scope>NUCLEOTIDE SEQUENCE [LARGE SCALE GENOMIC DNA]</scope>
    <source>
        <strain evidence="3 4">KJ40-1</strain>
    </source>
</reference>
<accession>A0ABT4YNT7</accession>
<dbReference type="GO" id="GO:0016787">
    <property type="term" value="F:hydrolase activity"/>
    <property type="evidence" value="ECO:0007669"/>
    <property type="project" value="UniProtKB-KW"/>
</dbReference>
<sequence length="307" mass="35351">MLDYLKKALKRYDEWCKSLGLTPEQKRCCVPIKKEDIFESKEKKMSEAHFRLFDTHCHFDRDEFSDKIDEEISIAKQFGVEMFLIPGCGAFNWERIESICNCNSGMFYSLGLHPYFIEQHLDEHLNLLDQLLSRKNSRCVAVGECGLDFYHSRESEERQKTLLAKQIQLANKYHLPLILHSRKAHQESIKMLRQNNILSGGVIHAFTGSVQQAMDYINLGFFIGVGGSITYPRATKTRQTISQIPLSSIVLETDAPDMPIFGHQGENNHPKNLKIILNELNVLRSEDKQTIADQVFKNSKSMYTICE</sequence>
<dbReference type="PROSITE" id="PS01091">
    <property type="entry name" value="TATD_3"/>
    <property type="match status" value="1"/>
</dbReference>
<dbReference type="Proteomes" id="UP001210678">
    <property type="component" value="Unassembled WGS sequence"/>
</dbReference>
<keyword evidence="2 3" id="KW-0378">Hydrolase</keyword>
<protein>
    <submittedName>
        <fullName evidence="3">TatD family hydrolase</fullName>
    </submittedName>
</protein>
<dbReference type="InterPro" id="IPR032466">
    <property type="entry name" value="Metal_Hydrolase"/>
</dbReference>
<comment type="similarity">
    <text evidence="1">Belongs to the metallo-dependent hydrolases superfamily. TatD-type hydrolase family.</text>
</comment>
<evidence type="ECO:0000256" key="1">
    <source>
        <dbReference type="ARBA" id="ARBA00009275"/>
    </source>
</evidence>
<evidence type="ECO:0000313" key="3">
    <source>
        <dbReference type="EMBL" id="MDB1123115.1"/>
    </source>
</evidence>
<proteinExistence type="inferred from homology"/>
<keyword evidence="4" id="KW-1185">Reference proteome</keyword>
<dbReference type="EMBL" id="JAQLOI010000001">
    <property type="protein sequence ID" value="MDB1123115.1"/>
    <property type="molecule type" value="Genomic_DNA"/>
</dbReference>